<dbReference type="Proteomes" id="UP001168096">
    <property type="component" value="Unassembled WGS sequence"/>
</dbReference>
<organism evidence="1 2">
    <name type="scientific">Massilia orientalis</name>
    <dbReference type="NCBI Taxonomy" id="3050128"/>
    <lineage>
        <taxon>Bacteria</taxon>
        <taxon>Pseudomonadati</taxon>
        <taxon>Pseudomonadota</taxon>
        <taxon>Betaproteobacteria</taxon>
        <taxon>Burkholderiales</taxon>
        <taxon>Oxalobacteraceae</taxon>
        <taxon>Telluria group</taxon>
        <taxon>Massilia</taxon>
    </lineage>
</organism>
<keyword evidence="2" id="KW-1185">Reference proteome</keyword>
<name>A0ACC7M5I3_9BURK</name>
<protein>
    <submittedName>
        <fullName evidence="1">Extracellular solute-binding protein</fullName>
    </submittedName>
</protein>
<dbReference type="EMBL" id="JASNRB020000003">
    <property type="protein sequence ID" value="MFJ1467127.1"/>
    <property type="molecule type" value="Genomic_DNA"/>
</dbReference>
<accession>A0ACC7M5I3</accession>
<gene>
    <name evidence="1" type="ORF">QPK29_005340</name>
</gene>
<evidence type="ECO:0000313" key="2">
    <source>
        <dbReference type="Proteomes" id="UP001168096"/>
    </source>
</evidence>
<comment type="caution">
    <text evidence="1">The sequence shown here is derived from an EMBL/GenBank/DDBJ whole genome shotgun (WGS) entry which is preliminary data.</text>
</comment>
<evidence type="ECO:0000313" key="1">
    <source>
        <dbReference type="EMBL" id="MFJ1467127.1"/>
    </source>
</evidence>
<sequence>MARRGFPRAAALVATLFLGLAGVDAPARAQVEVRMWTLLSGGDGARMRALVDDFNASQRDVRVVSTTLKWGEPFYTKLITASVVGAGPDVATIHLSRIVNLAGGGVLRPLAPAELAAAGLRGQDYLPRQWAKAQYQGATYAIPLDVHPFVLYYNKTLAGKAGLLDADGRLKPIVGVDALTDAFRTATERTGQRGLTMESSQSSYAIWRLWLAMLAQQNVTIIANGRFTYGPAGAATLARISDWFTKGYAQSGLDYPASTSQFMGGGAAFMLNGVWEVPELVRATKAGTLGFEYGIVPLPKMYANASTWADSHAFALPANPGHEPSPEKVRAVMRFIAYVSTHSLGWAEGGHIPAYKPVAESAAAKSLMPNALYAQVANDVVYDPDGWYMGAAGPLEAIASKFLPAALYGYLTPAQAVHRFETEAARLVRKRPPRY</sequence>
<reference evidence="1" key="1">
    <citation type="submission" date="2024-11" db="EMBL/GenBank/DDBJ databases">
        <title>Description of Massilia orientalis sp. nov., isolated from rhizosphere soil of Ageratina adenophora.</title>
        <authorList>
            <person name="Wang Y."/>
        </authorList>
    </citation>
    <scope>NUCLEOTIDE SEQUENCE</scope>
    <source>
        <strain evidence="1">YIM B02787</strain>
    </source>
</reference>
<proteinExistence type="predicted"/>